<reference evidence="1" key="1">
    <citation type="submission" date="2024-02" db="EMBL/GenBank/DDBJ databases">
        <title>Metagenome Assembled Genome of Zalaria obscura JY119.</title>
        <authorList>
            <person name="Vighnesh L."/>
            <person name="Jagadeeshwari U."/>
            <person name="Venkata Ramana C."/>
            <person name="Sasikala C."/>
        </authorList>
    </citation>
    <scope>NUCLEOTIDE SEQUENCE</scope>
    <source>
        <strain evidence="1">JY119</strain>
    </source>
</reference>
<keyword evidence="1" id="KW-0687">Ribonucleoprotein</keyword>
<gene>
    <name evidence="1" type="primary">SMD3</name>
    <name evidence="1" type="ORF">M8818_000577</name>
</gene>
<evidence type="ECO:0000313" key="1">
    <source>
        <dbReference type="EMBL" id="KAK8220161.1"/>
    </source>
</evidence>
<accession>A0ACC3SNA8</accession>
<keyword evidence="2" id="KW-1185">Reference proteome</keyword>
<dbReference type="Proteomes" id="UP001320706">
    <property type="component" value="Unassembled WGS sequence"/>
</dbReference>
<sequence>MTSTIGIPIKLLNEANVRALSPQARNALVALNLLANVHSSQGHIVTVEITSGQVYRGKLLEAEDNMNCQLKDITVTARDGRVSHLDQVYIRGSHVRYFIVPDMLRAQMEGSEDSLPEDVSMAKAQKSDYLTGGTPITDESGSVAGLTHEWDLRTAYYSARIPIWIDEITDVDEWKAQFTKPEAREVVEAVGAWIYCFNKGDADEEHGSQWTGEVEDTMKAIDQVVHMACGDEWEGTKLAVGLSPTAGKGQELDMEVWENVGLDHGFEVIDAGAEGKNEFGEMVGLARAREALEANDWAGQSSEADGLDLGDEEDGFGAIGPEHSQMNAELWGLKASLLGTGEDEDDEGALQVDDMERMMSQVLSIKENGSDMPLEQRKKYAAKAIDDLMKTL</sequence>
<evidence type="ECO:0000313" key="2">
    <source>
        <dbReference type="Proteomes" id="UP001320706"/>
    </source>
</evidence>
<dbReference type="EMBL" id="JAMKPW020000002">
    <property type="protein sequence ID" value="KAK8220161.1"/>
    <property type="molecule type" value="Genomic_DNA"/>
</dbReference>
<protein>
    <submittedName>
        <fullName evidence="1">Small nuclear ribonucleoprotein Sm D3</fullName>
    </submittedName>
</protein>
<proteinExistence type="predicted"/>
<comment type="caution">
    <text evidence="1">The sequence shown here is derived from an EMBL/GenBank/DDBJ whole genome shotgun (WGS) entry which is preliminary data.</text>
</comment>
<organism evidence="1 2">
    <name type="scientific">Zalaria obscura</name>
    <dbReference type="NCBI Taxonomy" id="2024903"/>
    <lineage>
        <taxon>Eukaryota</taxon>
        <taxon>Fungi</taxon>
        <taxon>Dikarya</taxon>
        <taxon>Ascomycota</taxon>
        <taxon>Pezizomycotina</taxon>
        <taxon>Dothideomycetes</taxon>
        <taxon>Dothideomycetidae</taxon>
        <taxon>Dothideales</taxon>
        <taxon>Zalariaceae</taxon>
        <taxon>Zalaria</taxon>
    </lineage>
</organism>
<name>A0ACC3SNA8_9PEZI</name>